<proteinExistence type="predicted"/>
<evidence type="ECO:0000256" key="3">
    <source>
        <dbReference type="ARBA" id="ARBA00048132"/>
    </source>
</evidence>
<gene>
    <name evidence="5" type="ORF">ACFP3H_14885</name>
</gene>
<protein>
    <submittedName>
        <fullName evidence="5">NAD(P)/FAD-dependent oxidoreductase</fullName>
    </submittedName>
</protein>
<dbReference type="InterPro" id="IPR023753">
    <property type="entry name" value="FAD/NAD-binding_dom"/>
</dbReference>
<dbReference type="SUPFAM" id="SSF51905">
    <property type="entry name" value="FAD/NAD(P)-binding domain"/>
    <property type="match status" value="1"/>
</dbReference>
<sequence>MAATARDEHDNTELTVVADMWSPACTAIRTFLARNEIACRWLQPTEAAGRELLDAHGFGVEDTPVLFEGKRALKPTGEEELAQWVGLHAQPSTDHYDLLIVGGGPAGMAAAVYGASEGLHTVLLERWAIGGQAGLSSNIQNYLGFPDGITGSDLTDRARRQARKFGAELVISLYADRLRPVESGFAVHCTDDRTVHARSVIVATGATFRTLDIPSVDKFNGRGVFYFSALTEAPLCSGSDVYIVGGANSAGQAAVYFASCARKVIMLVRAKSLATEMSSYLIEQISRTPGVEVRTGVEVVDAAGDTHLEQLTLRDRETGAVEQVSANWLFAFIGADPATDWLDESFARDDHGYLLTGPDIATVEGAKSPWPLTRPPLHLETTVPGVFAAGDVRAFNGHRVAAAVGEGSMAVMLVHKFLHD</sequence>
<dbReference type="PRINTS" id="PR00368">
    <property type="entry name" value="FADPNR"/>
</dbReference>
<evidence type="ECO:0000259" key="4">
    <source>
        <dbReference type="Pfam" id="PF07992"/>
    </source>
</evidence>
<dbReference type="RefSeq" id="WP_378605741.1">
    <property type="nucleotide sequence ID" value="NZ_JBHSQN010000010.1"/>
</dbReference>
<evidence type="ECO:0000256" key="2">
    <source>
        <dbReference type="ARBA" id="ARBA00023002"/>
    </source>
</evidence>
<evidence type="ECO:0000313" key="5">
    <source>
        <dbReference type="EMBL" id="MFC6012344.1"/>
    </source>
</evidence>
<dbReference type="EMBL" id="JBHSQN010000010">
    <property type="protein sequence ID" value="MFC6012344.1"/>
    <property type="molecule type" value="Genomic_DNA"/>
</dbReference>
<dbReference type="Proteomes" id="UP001596223">
    <property type="component" value="Unassembled WGS sequence"/>
</dbReference>
<feature type="domain" description="FAD/NAD(P)-binding" evidence="4">
    <location>
        <begin position="96"/>
        <end position="407"/>
    </location>
</feature>
<evidence type="ECO:0000256" key="1">
    <source>
        <dbReference type="ARBA" id="ARBA00022630"/>
    </source>
</evidence>
<keyword evidence="2" id="KW-0560">Oxidoreductase</keyword>
<keyword evidence="6" id="KW-1185">Reference proteome</keyword>
<dbReference type="InterPro" id="IPR050097">
    <property type="entry name" value="Ferredoxin-NADP_redctase_2"/>
</dbReference>
<dbReference type="PANTHER" id="PTHR48105">
    <property type="entry name" value="THIOREDOXIN REDUCTASE 1-RELATED-RELATED"/>
    <property type="match status" value="1"/>
</dbReference>
<dbReference type="Gene3D" id="3.50.50.60">
    <property type="entry name" value="FAD/NAD(P)-binding domain"/>
    <property type="match status" value="2"/>
</dbReference>
<evidence type="ECO:0000313" key="6">
    <source>
        <dbReference type="Proteomes" id="UP001596223"/>
    </source>
</evidence>
<organism evidence="5 6">
    <name type="scientific">Nocardia lasii</name>
    <dbReference type="NCBI Taxonomy" id="1616107"/>
    <lineage>
        <taxon>Bacteria</taxon>
        <taxon>Bacillati</taxon>
        <taxon>Actinomycetota</taxon>
        <taxon>Actinomycetes</taxon>
        <taxon>Mycobacteriales</taxon>
        <taxon>Nocardiaceae</taxon>
        <taxon>Nocardia</taxon>
    </lineage>
</organism>
<keyword evidence="1" id="KW-0285">Flavoprotein</keyword>
<comment type="catalytic activity">
    <reaction evidence="3">
        <text>[thioredoxin]-dithiol + NADP(+) = [thioredoxin]-disulfide + NADPH + H(+)</text>
        <dbReference type="Rhea" id="RHEA:20345"/>
        <dbReference type="Rhea" id="RHEA-COMP:10698"/>
        <dbReference type="Rhea" id="RHEA-COMP:10700"/>
        <dbReference type="ChEBI" id="CHEBI:15378"/>
        <dbReference type="ChEBI" id="CHEBI:29950"/>
        <dbReference type="ChEBI" id="CHEBI:50058"/>
        <dbReference type="ChEBI" id="CHEBI:57783"/>
        <dbReference type="ChEBI" id="CHEBI:58349"/>
        <dbReference type="EC" id="1.8.1.9"/>
    </reaction>
</comment>
<comment type="caution">
    <text evidence="5">The sequence shown here is derived from an EMBL/GenBank/DDBJ whole genome shotgun (WGS) entry which is preliminary data.</text>
</comment>
<name>A0ABW1JSC8_9NOCA</name>
<dbReference type="Pfam" id="PF07992">
    <property type="entry name" value="Pyr_redox_2"/>
    <property type="match status" value="1"/>
</dbReference>
<accession>A0ABW1JSC8</accession>
<dbReference type="PRINTS" id="PR00469">
    <property type="entry name" value="PNDRDTASEII"/>
</dbReference>
<dbReference type="InterPro" id="IPR036188">
    <property type="entry name" value="FAD/NAD-bd_sf"/>
</dbReference>
<reference evidence="6" key="1">
    <citation type="journal article" date="2019" name="Int. J. Syst. Evol. Microbiol.">
        <title>The Global Catalogue of Microorganisms (GCM) 10K type strain sequencing project: providing services to taxonomists for standard genome sequencing and annotation.</title>
        <authorList>
            <consortium name="The Broad Institute Genomics Platform"/>
            <consortium name="The Broad Institute Genome Sequencing Center for Infectious Disease"/>
            <person name="Wu L."/>
            <person name="Ma J."/>
        </authorList>
    </citation>
    <scope>NUCLEOTIDE SEQUENCE [LARGE SCALE GENOMIC DNA]</scope>
    <source>
        <strain evidence="6">CCUG 36956</strain>
    </source>
</reference>